<dbReference type="GO" id="GO:0003700">
    <property type="term" value="F:DNA-binding transcription factor activity"/>
    <property type="evidence" value="ECO:0007669"/>
    <property type="project" value="InterPro"/>
</dbReference>
<proteinExistence type="inferred from homology"/>
<dbReference type="EMBL" id="JAHLFH010000064">
    <property type="protein sequence ID" value="MBU3819410.1"/>
    <property type="molecule type" value="Genomic_DNA"/>
</dbReference>
<dbReference type="GO" id="GO:0000976">
    <property type="term" value="F:transcription cis-regulatory region binding"/>
    <property type="evidence" value="ECO:0007669"/>
    <property type="project" value="TreeGrafter"/>
</dbReference>
<sequence length="299" mass="33605">MNERALEGFIKVVELGSFTAASDAMFISQPALSQQIRTLENQLHFALFQHGARQVVLTAAGRNFYPKAKEILKLYQSAVKEGQAIEQNTSPPDRHLLLASQNIPLSNFCFDLFAVTPALCMEFAPLVHFCSNRSDVWRALASGEADLSFQPESAEIAARGLRFTPILSLPELCIPFNVPDTLPRRVLSLEEARTCRWIFAFPSELTLYESELARRAQSSVVQPGSIPSIEYGLPTLMLLPGIFHRSANLDFVRVLRWGEGSRFGIVTVPEPDETVRRYIEQVRSSILTCRYQLFGSLRR</sequence>
<dbReference type="InterPro" id="IPR000847">
    <property type="entry name" value="LysR_HTH_N"/>
</dbReference>
<keyword evidence="2" id="KW-0805">Transcription regulation</keyword>
<dbReference type="Gene3D" id="1.10.10.10">
    <property type="entry name" value="Winged helix-like DNA-binding domain superfamily/Winged helix DNA-binding domain"/>
    <property type="match status" value="1"/>
</dbReference>
<evidence type="ECO:0000256" key="1">
    <source>
        <dbReference type="ARBA" id="ARBA00009437"/>
    </source>
</evidence>
<reference evidence="6" key="2">
    <citation type="submission" date="2021-04" db="EMBL/GenBank/DDBJ databases">
        <authorList>
            <person name="Gilroy R."/>
        </authorList>
    </citation>
    <scope>NUCLEOTIDE SEQUENCE</scope>
    <source>
        <strain evidence="6">742</strain>
    </source>
</reference>
<dbReference type="FunFam" id="1.10.10.10:FF:000001">
    <property type="entry name" value="LysR family transcriptional regulator"/>
    <property type="match status" value="1"/>
</dbReference>
<dbReference type="InterPro" id="IPR036390">
    <property type="entry name" value="WH_DNA-bd_sf"/>
</dbReference>
<dbReference type="PRINTS" id="PR00039">
    <property type="entry name" value="HTHLYSR"/>
</dbReference>
<gene>
    <name evidence="6" type="ORF">H9864_03425</name>
</gene>
<evidence type="ECO:0000256" key="2">
    <source>
        <dbReference type="ARBA" id="ARBA00023015"/>
    </source>
</evidence>
<evidence type="ECO:0000313" key="7">
    <source>
        <dbReference type="Proteomes" id="UP000824178"/>
    </source>
</evidence>
<evidence type="ECO:0000256" key="4">
    <source>
        <dbReference type="ARBA" id="ARBA00023163"/>
    </source>
</evidence>
<accession>A0A9E2KJU2</accession>
<dbReference type="InterPro" id="IPR036388">
    <property type="entry name" value="WH-like_DNA-bd_sf"/>
</dbReference>
<dbReference type="Pfam" id="PF00126">
    <property type="entry name" value="HTH_1"/>
    <property type="match status" value="1"/>
</dbReference>
<keyword evidence="4" id="KW-0804">Transcription</keyword>
<reference evidence="6" key="1">
    <citation type="journal article" date="2021" name="PeerJ">
        <title>Extensive microbial diversity within the chicken gut microbiome revealed by metagenomics and culture.</title>
        <authorList>
            <person name="Gilroy R."/>
            <person name="Ravi A."/>
            <person name="Getino M."/>
            <person name="Pursley I."/>
            <person name="Horton D.L."/>
            <person name="Alikhan N.F."/>
            <person name="Baker D."/>
            <person name="Gharbi K."/>
            <person name="Hall N."/>
            <person name="Watson M."/>
            <person name="Adriaenssens E.M."/>
            <person name="Foster-Nyarko E."/>
            <person name="Jarju S."/>
            <person name="Secka A."/>
            <person name="Antonio M."/>
            <person name="Oren A."/>
            <person name="Chaudhuri R.R."/>
            <person name="La Ragione R."/>
            <person name="Hildebrand F."/>
            <person name="Pallen M.J."/>
        </authorList>
    </citation>
    <scope>NUCLEOTIDE SEQUENCE</scope>
    <source>
        <strain evidence="6">742</strain>
    </source>
</reference>
<dbReference type="SUPFAM" id="SSF46785">
    <property type="entry name" value="Winged helix' DNA-binding domain"/>
    <property type="match status" value="1"/>
</dbReference>
<evidence type="ECO:0000313" key="6">
    <source>
        <dbReference type="EMBL" id="MBU3819410.1"/>
    </source>
</evidence>
<dbReference type="PANTHER" id="PTHR30126:SF40">
    <property type="entry name" value="HTH-TYPE TRANSCRIPTIONAL REGULATOR GLTR"/>
    <property type="match status" value="1"/>
</dbReference>
<evidence type="ECO:0000259" key="5">
    <source>
        <dbReference type="PROSITE" id="PS50931"/>
    </source>
</evidence>
<name>A0A9E2KJU2_9FIRM</name>
<dbReference type="Proteomes" id="UP000824178">
    <property type="component" value="Unassembled WGS sequence"/>
</dbReference>
<dbReference type="PROSITE" id="PS50931">
    <property type="entry name" value="HTH_LYSR"/>
    <property type="match status" value="1"/>
</dbReference>
<protein>
    <submittedName>
        <fullName evidence="6">LysR family transcriptional regulator</fullName>
    </submittedName>
</protein>
<keyword evidence="3" id="KW-0238">DNA-binding</keyword>
<dbReference type="PANTHER" id="PTHR30126">
    <property type="entry name" value="HTH-TYPE TRANSCRIPTIONAL REGULATOR"/>
    <property type="match status" value="1"/>
</dbReference>
<comment type="caution">
    <text evidence="6">The sequence shown here is derived from an EMBL/GenBank/DDBJ whole genome shotgun (WGS) entry which is preliminary data.</text>
</comment>
<comment type="similarity">
    <text evidence="1">Belongs to the LysR transcriptional regulatory family.</text>
</comment>
<evidence type="ECO:0000256" key="3">
    <source>
        <dbReference type="ARBA" id="ARBA00023125"/>
    </source>
</evidence>
<organism evidence="6 7">
    <name type="scientific">Candidatus Faecalibacterium intestinavium</name>
    <dbReference type="NCBI Taxonomy" id="2838580"/>
    <lineage>
        <taxon>Bacteria</taxon>
        <taxon>Bacillati</taxon>
        <taxon>Bacillota</taxon>
        <taxon>Clostridia</taxon>
        <taxon>Eubacteriales</taxon>
        <taxon>Oscillospiraceae</taxon>
        <taxon>Faecalibacterium</taxon>
    </lineage>
</organism>
<dbReference type="AlphaFoldDB" id="A0A9E2KJU2"/>
<feature type="domain" description="HTH lysR-type" evidence="5">
    <location>
        <begin position="1"/>
        <end position="58"/>
    </location>
</feature>